<dbReference type="PRINTS" id="PR00463">
    <property type="entry name" value="EP450I"/>
</dbReference>
<accession>A0AAD5UU36</accession>
<dbReference type="GO" id="GO:0020037">
    <property type="term" value="F:heme binding"/>
    <property type="evidence" value="ECO:0007669"/>
    <property type="project" value="InterPro"/>
</dbReference>
<evidence type="ECO:0000256" key="3">
    <source>
        <dbReference type="ARBA" id="ARBA00005179"/>
    </source>
</evidence>
<dbReference type="Proteomes" id="UP001212997">
    <property type="component" value="Unassembled WGS sequence"/>
</dbReference>
<dbReference type="PROSITE" id="PS00086">
    <property type="entry name" value="CYTOCHROME_P450"/>
    <property type="match status" value="1"/>
</dbReference>
<protein>
    <recommendedName>
        <fullName evidence="17">Cytochrome P450</fullName>
    </recommendedName>
</protein>
<dbReference type="InterPro" id="IPR017972">
    <property type="entry name" value="Cyt_P450_CS"/>
</dbReference>
<evidence type="ECO:0000256" key="1">
    <source>
        <dbReference type="ARBA" id="ARBA00001971"/>
    </source>
</evidence>
<dbReference type="PANTHER" id="PTHR46300">
    <property type="entry name" value="P450, PUTATIVE (EUROFUNG)-RELATED-RELATED"/>
    <property type="match status" value="1"/>
</dbReference>
<keyword evidence="6" id="KW-0812">Transmembrane</keyword>
<dbReference type="Gene3D" id="1.10.630.10">
    <property type="entry name" value="Cytochrome P450"/>
    <property type="match status" value="1"/>
</dbReference>
<evidence type="ECO:0000256" key="6">
    <source>
        <dbReference type="ARBA" id="ARBA00022692"/>
    </source>
</evidence>
<dbReference type="GO" id="GO:0016020">
    <property type="term" value="C:membrane"/>
    <property type="evidence" value="ECO:0007669"/>
    <property type="project" value="UniProtKB-SubCell"/>
</dbReference>
<evidence type="ECO:0000256" key="12">
    <source>
        <dbReference type="ARBA" id="ARBA00023136"/>
    </source>
</evidence>
<keyword evidence="7 13" id="KW-0479">Metal-binding</keyword>
<proteinExistence type="inferred from homology"/>
<evidence type="ECO:0008006" key="17">
    <source>
        <dbReference type="Google" id="ProtNLM"/>
    </source>
</evidence>
<sequence>MASSELAVILTLLAFGLVLYTVFTKNNSTPAHLPPGPKGLPLLGNVHQLPVAYQEKAFAEWGKKYGGLIYAKIFRTSALIVNSFEIAHDLMDKRSPNYSDRPRFVLLNELLGWDSTLAPMRYTPQYRKQRKWVQDAFLVKSTLATYRPIQHREASVALAGLLTTPETFKDHFARFAAATIMEIAYGHRVTSNDDPYVRMAQEATLETALAGSPGSMLADFFPILKQMPTWMPGSGFKTNALRVRGIIRQVLDIPYNKVKANMESGTAGPSITSVLLEKSFRHGTLKDDEEDIKGAAGGLYGAGTESTTTMLTTFIMAMLRHPEVLAKAQEEMDRVVGSDRLPDFDDRKSLPYLEAILIELYRYHTPIPLGVPHRVTADDEYHGFHLPAGSMVIANIWGMSQVEEYYPEPDQFRPERYIGIDKATMDTIDPRNYVFGFGRRICPGRDFADIGIFLVMSQILATMDIQRAKDKSGKEIIPDFEFTSGFASHPKAFHCEIRPRSRKAINLISQMNIGNEFVEIPVIAS</sequence>
<evidence type="ECO:0000313" key="15">
    <source>
        <dbReference type="EMBL" id="KAJ3476611.1"/>
    </source>
</evidence>
<keyword evidence="11 14" id="KW-0503">Monooxygenase</keyword>
<evidence type="ECO:0000256" key="2">
    <source>
        <dbReference type="ARBA" id="ARBA00004167"/>
    </source>
</evidence>
<gene>
    <name evidence="15" type="ORF">NLI96_g11040</name>
</gene>
<evidence type="ECO:0000256" key="13">
    <source>
        <dbReference type="PIRSR" id="PIRSR602401-1"/>
    </source>
</evidence>
<evidence type="ECO:0000256" key="7">
    <source>
        <dbReference type="ARBA" id="ARBA00022723"/>
    </source>
</evidence>
<evidence type="ECO:0000313" key="16">
    <source>
        <dbReference type="Proteomes" id="UP001212997"/>
    </source>
</evidence>
<organism evidence="15 16">
    <name type="scientific">Meripilus lineatus</name>
    <dbReference type="NCBI Taxonomy" id="2056292"/>
    <lineage>
        <taxon>Eukaryota</taxon>
        <taxon>Fungi</taxon>
        <taxon>Dikarya</taxon>
        <taxon>Basidiomycota</taxon>
        <taxon>Agaricomycotina</taxon>
        <taxon>Agaricomycetes</taxon>
        <taxon>Polyporales</taxon>
        <taxon>Meripilaceae</taxon>
        <taxon>Meripilus</taxon>
    </lineage>
</organism>
<comment type="similarity">
    <text evidence="4 14">Belongs to the cytochrome P450 family.</text>
</comment>
<dbReference type="InterPro" id="IPR001128">
    <property type="entry name" value="Cyt_P450"/>
</dbReference>
<keyword evidence="5 13" id="KW-0349">Heme</keyword>
<name>A0AAD5UU36_9APHY</name>
<evidence type="ECO:0000256" key="9">
    <source>
        <dbReference type="ARBA" id="ARBA00023002"/>
    </source>
</evidence>
<dbReference type="Pfam" id="PF00067">
    <property type="entry name" value="p450"/>
    <property type="match status" value="1"/>
</dbReference>
<dbReference type="InterPro" id="IPR002401">
    <property type="entry name" value="Cyt_P450_E_grp-I"/>
</dbReference>
<comment type="subcellular location">
    <subcellularLocation>
        <location evidence="2">Membrane</location>
        <topology evidence="2">Single-pass membrane protein</topology>
    </subcellularLocation>
</comment>
<reference evidence="15" key="1">
    <citation type="submission" date="2022-07" db="EMBL/GenBank/DDBJ databases">
        <title>Genome Sequence of Physisporinus lineatus.</title>
        <authorList>
            <person name="Buettner E."/>
        </authorList>
    </citation>
    <scope>NUCLEOTIDE SEQUENCE</scope>
    <source>
        <strain evidence="15">VT162</strain>
    </source>
</reference>
<keyword evidence="9 14" id="KW-0560">Oxidoreductase</keyword>
<comment type="pathway">
    <text evidence="3">Secondary metabolite biosynthesis.</text>
</comment>
<dbReference type="InterPro" id="IPR036396">
    <property type="entry name" value="Cyt_P450_sf"/>
</dbReference>
<dbReference type="PANTHER" id="PTHR46300:SF7">
    <property type="entry name" value="P450, PUTATIVE (EUROFUNG)-RELATED"/>
    <property type="match status" value="1"/>
</dbReference>
<feature type="binding site" description="axial binding residue" evidence="13">
    <location>
        <position position="442"/>
    </location>
    <ligand>
        <name>heme</name>
        <dbReference type="ChEBI" id="CHEBI:30413"/>
    </ligand>
    <ligandPart>
        <name>Fe</name>
        <dbReference type="ChEBI" id="CHEBI:18248"/>
    </ligandPart>
</feature>
<evidence type="ECO:0000256" key="4">
    <source>
        <dbReference type="ARBA" id="ARBA00010617"/>
    </source>
</evidence>
<dbReference type="GO" id="GO:0005506">
    <property type="term" value="F:iron ion binding"/>
    <property type="evidence" value="ECO:0007669"/>
    <property type="project" value="InterPro"/>
</dbReference>
<dbReference type="InterPro" id="IPR050364">
    <property type="entry name" value="Cytochrome_P450_fung"/>
</dbReference>
<dbReference type="CDD" id="cd11065">
    <property type="entry name" value="CYP64-like"/>
    <property type="match status" value="1"/>
</dbReference>
<keyword evidence="12" id="KW-0472">Membrane</keyword>
<evidence type="ECO:0000256" key="14">
    <source>
        <dbReference type="RuleBase" id="RU000461"/>
    </source>
</evidence>
<evidence type="ECO:0000256" key="11">
    <source>
        <dbReference type="ARBA" id="ARBA00023033"/>
    </source>
</evidence>
<dbReference type="EMBL" id="JANAWD010000688">
    <property type="protein sequence ID" value="KAJ3476611.1"/>
    <property type="molecule type" value="Genomic_DNA"/>
</dbReference>
<comment type="caution">
    <text evidence="15">The sequence shown here is derived from an EMBL/GenBank/DDBJ whole genome shotgun (WGS) entry which is preliminary data.</text>
</comment>
<evidence type="ECO:0000256" key="10">
    <source>
        <dbReference type="ARBA" id="ARBA00023004"/>
    </source>
</evidence>
<dbReference type="GO" id="GO:0016705">
    <property type="term" value="F:oxidoreductase activity, acting on paired donors, with incorporation or reduction of molecular oxygen"/>
    <property type="evidence" value="ECO:0007669"/>
    <property type="project" value="InterPro"/>
</dbReference>
<dbReference type="AlphaFoldDB" id="A0AAD5UU36"/>
<evidence type="ECO:0000256" key="5">
    <source>
        <dbReference type="ARBA" id="ARBA00022617"/>
    </source>
</evidence>
<keyword evidence="16" id="KW-1185">Reference proteome</keyword>
<keyword evidence="10 13" id="KW-0408">Iron</keyword>
<dbReference type="SUPFAM" id="SSF48264">
    <property type="entry name" value="Cytochrome P450"/>
    <property type="match status" value="1"/>
</dbReference>
<comment type="cofactor">
    <cofactor evidence="1 13">
        <name>heme</name>
        <dbReference type="ChEBI" id="CHEBI:30413"/>
    </cofactor>
</comment>
<dbReference type="GO" id="GO:0004497">
    <property type="term" value="F:monooxygenase activity"/>
    <property type="evidence" value="ECO:0007669"/>
    <property type="project" value="UniProtKB-KW"/>
</dbReference>
<evidence type="ECO:0000256" key="8">
    <source>
        <dbReference type="ARBA" id="ARBA00022989"/>
    </source>
</evidence>
<keyword evidence="8" id="KW-1133">Transmembrane helix</keyword>